<keyword evidence="8" id="KW-0804">Transcription</keyword>
<accession>A0AAD2HUX8</accession>
<feature type="domain" description="Arb2-like" evidence="12">
    <location>
        <begin position="444"/>
        <end position="536"/>
    </location>
</feature>
<comment type="similarity">
    <text evidence="2">Belongs to the histone deacetylase family. HD type 2 subfamily.</text>
</comment>
<sequence length="675" mass="75076">CFPPALTCSSRLIPMDVDMEPVASGSDIRVDEIPDAPIVRKPRSPSPPPRASSVPLNPTFATVGFVYSAEMMAHRSTSQQGHPEDPERIMKIWDALTANHYVKRGKRIPTRMVQRHEALLVHSDDLWDKVEAIQHMSSQDIAETERYYEQLSLYVCQATTRSARLSCGGVIEATLAVARDELQKAFAVVRPPGHHAEPDEHMGFCFFNNVAVASRVVQQLTPVKKILILDWDVHHGNGTQRAFNDDPSVLYISIHRYEKGGFYPCGPFGGLQSCGEGPGLGFSVNIPWPEAGMGDAEYLHAFQQIVMPIAMEFAPDLVIISAGFDAAHGDELGECHVTPAGYAHMTYMLAGLAGGRMVVALEGGYNLDSITNSALAVTDIIMGGSPPEMKSMVPSDVAAETIWLVAREQSKYWKNVNPRACEPEKGKGRLGGPFHSRSYTEVLKLHRQYYMHTAHDMMSVPLVSPSLEQLFAAQVMCTPNIFGSETLVLLVHEFGNLRVELASSLTCEVQLERSYLIDFAKDMLEWAKEQQYAVLDSMNEARRDLATYLWDNYVQLCNAQTIILIGHGHGCRYLMDLIDSRASTVMKTVKAVVQVMGYGSLRPPKNTPELRQWYRENCLIALPSNHEIYDPVVKDKEKRKHGTLLPVDEVRTVKLIIKAFPAIKAFIKAQTLKVS</sequence>
<feature type="region of interest" description="Disordered" evidence="10">
    <location>
        <begin position="23"/>
        <end position="55"/>
    </location>
</feature>
<dbReference type="Proteomes" id="UP001295794">
    <property type="component" value="Unassembled WGS sequence"/>
</dbReference>
<dbReference type="EMBL" id="CAVNYO010000444">
    <property type="protein sequence ID" value="CAK5281569.1"/>
    <property type="molecule type" value="Genomic_DNA"/>
</dbReference>
<feature type="non-terminal residue" evidence="13">
    <location>
        <position position="1"/>
    </location>
</feature>
<organism evidence="13 14">
    <name type="scientific">Mycena citricolor</name>
    <dbReference type="NCBI Taxonomy" id="2018698"/>
    <lineage>
        <taxon>Eukaryota</taxon>
        <taxon>Fungi</taxon>
        <taxon>Dikarya</taxon>
        <taxon>Basidiomycota</taxon>
        <taxon>Agaricomycotina</taxon>
        <taxon>Agaricomycetes</taxon>
        <taxon>Agaricomycetidae</taxon>
        <taxon>Agaricales</taxon>
        <taxon>Marasmiineae</taxon>
        <taxon>Mycenaceae</taxon>
        <taxon>Mycena</taxon>
    </lineage>
</organism>
<evidence type="ECO:0000256" key="6">
    <source>
        <dbReference type="ARBA" id="ARBA00022853"/>
    </source>
</evidence>
<keyword evidence="14" id="KW-1185">Reference proteome</keyword>
<dbReference type="GO" id="GO:0000118">
    <property type="term" value="C:histone deacetylase complex"/>
    <property type="evidence" value="ECO:0007669"/>
    <property type="project" value="TreeGrafter"/>
</dbReference>
<dbReference type="InterPro" id="IPR019154">
    <property type="entry name" value="Arb2-like_domain"/>
</dbReference>
<gene>
    <name evidence="13" type="ORF">MYCIT1_LOCUS32784</name>
</gene>
<evidence type="ECO:0000256" key="3">
    <source>
        <dbReference type="ARBA" id="ARBA00012111"/>
    </source>
</evidence>
<keyword evidence="6" id="KW-0156">Chromatin regulator</keyword>
<evidence type="ECO:0000256" key="9">
    <source>
        <dbReference type="ARBA" id="ARBA00023242"/>
    </source>
</evidence>
<feature type="domain" description="Histone deacetylase" evidence="11">
    <location>
        <begin position="82"/>
        <end position="379"/>
    </location>
</feature>
<dbReference type="InterPro" id="IPR000286">
    <property type="entry name" value="HDACs"/>
</dbReference>
<dbReference type="Pfam" id="PF00850">
    <property type="entry name" value="Hist_deacetyl"/>
    <property type="match status" value="1"/>
</dbReference>
<evidence type="ECO:0000259" key="11">
    <source>
        <dbReference type="Pfam" id="PF00850"/>
    </source>
</evidence>
<dbReference type="GO" id="GO:0141221">
    <property type="term" value="F:histone deacetylase activity, hydrolytic mechanism"/>
    <property type="evidence" value="ECO:0007669"/>
    <property type="project" value="UniProtKB-EC"/>
</dbReference>
<evidence type="ECO:0000256" key="10">
    <source>
        <dbReference type="SAM" id="MobiDB-lite"/>
    </source>
</evidence>
<dbReference type="SUPFAM" id="SSF52768">
    <property type="entry name" value="Arginase/deacetylase"/>
    <property type="match status" value="1"/>
</dbReference>
<dbReference type="Pfam" id="PF09757">
    <property type="entry name" value="Arb2-like"/>
    <property type="match status" value="2"/>
</dbReference>
<keyword evidence="4" id="KW-0678">Repressor</keyword>
<dbReference type="AlphaFoldDB" id="A0AAD2HUX8"/>
<reference evidence="13" key="1">
    <citation type="submission" date="2023-11" db="EMBL/GenBank/DDBJ databases">
        <authorList>
            <person name="De Vega J J."/>
            <person name="De Vega J J."/>
        </authorList>
    </citation>
    <scope>NUCLEOTIDE SEQUENCE</scope>
</reference>
<dbReference type="PANTHER" id="PTHR10625:SF5">
    <property type="entry name" value="HISTONE DEACETYLASE"/>
    <property type="match status" value="1"/>
</dbReference>
<keyword evidence="9" id="KW-0539">Nucleus</keyword>
<evidence type="ECO:0000313" key="14">
    <source>
        <dbReference type="Proteomes" id="UP001295794"/>
    </source>
</evidence>
<evidence type="ECO:0000256" key="7">
    <source>
        <dbReference type="ARBA" id="ARBA00023015"/>
    </source>
</evidence>
<dbReference type="InterPro" id="IPR023801">
    <property type="entry name" value="His_deacetylse_dom"/>
</dbReference>
<dbReference type="InterPro" id="IPR023696">
    <property type="entry name" value="Ureohydrolase_dom_sf"/>
</dbReference>
<evidence type="ECO:0000256" key="8">
    <source>
        <dbReference type="ARBA" id="ARBA00023163"/>
    </source>
</evidence>
<dbReference type="GO" id="GO:0040029">
    <property type="term" value="P:epigenetic regulation of gene expression"/>
    <property type="evidence" value="ECO:0007669"/>
    <property type="project" value="TreeGrafter"/>
</dbReference>
<feature type="domain" description="Arb2-like" evidence="12">
    <location>
        <begin position="539"/>
        <end position="671"/>
    </location>
</feature>
<proteinExistence type="inferred from homology"/>
<dbReference type="Gene3D" id="3.40.800.20">
    <property type="entry name" value="Histone deacetylase domain"/>
    <property type="match status" value="1"/>
</dbReference>
<evidence type="ECO:0000256" key="1">
    <source>
        <dbReference type="ARBA" id="ARBA00004123"/>
    </source>
</evidence>
<dbReference type="PANTHER" id="PTHR10625">
    <property type="entry name" value="HISTONE DEACETYLASE HDAC1-RELATED"/>
    <property type="match status" value="1"/>
</dbReference>
<keyword evidence="7" id="KW-0805">Transcription regulation</keyword>
<protein>
    <recommendedName>
        <fullName evidence="3">histone deacetylase</fullName>
        <ecNumber evidence="3">3.5.1.98</ecNumber>
    </recommendedName>
</protein>
<dbReference type="InterPro" id="IPR037138">
    <property type="entry name" value="His_deacetylse_dom_sf"/>
</dbReference>
<comment type="subcellular location">
    <subcellularLocation>
        <location evidence="1">Nucleus</location>
    </subcellularLocation>
</comment>
<dbReference type="PRINTS" id="PR01270">
    <property type="entry name" value="HDASUPER"/>
</dbReference>
<keyword evidence="5" id="KW-0378">Hydrolase</keyword>
<evidence type="ECO:0000256" key="4">
    <source>
        <dbReference type="ARBA" id="ARBA00022491"/>
    </source>
</evidence>
<evidence type="ECO:0000313" key="13">
    <source>
        <dbReference type="EMBL" id="CAK5281569.1"/>
    </source>
</evidence>
<comment type="caution">
    <text evidence="13">The sequence shown here is derived from an EMBL/GenBank/DDBJ whole genome shotgun (WGS) entry which is preliminary data.</text>
</comment>
<evidence type="ECO:0000256" key="5">
    <source>
        <dbReference type="ARBA" id="ARBA00022801"/>
    </source>
</evidence>
<evidence type="ECO:0000259" key="12">
    <source>
        <dbReference type="Pfam" id="PF09757"/>
    </source>
</evidence>
<evidence type="ECO:0000256" key="2">
    <source>
        <dbReference type="ARBA" id="ARBA00007738"/>
    </source>
</evidence>
<name>A0AAD2HUX8_9AGAR</name>
<dbReference type="EC" id="3.5.1.98" evidence="3"/>